<dbReference type="FunFam" id="3.20.20.100:FF:000002">
    <property type="entry name" value="2,5-diketo-D-gluconic acid reductase A"/>
    <property type="match status" value="1"/>
</dbReference>
<evidence type="ECO:0000256" key="2">
    <source>
        <dbReference type="PIRSR" id="PIRSR000097-1"/>
    </source>
</evidence>
<evidence type="ECO:0000256" key="3">
    <source>
        <dbReference type="PIRSR" id="PIRSR000097-2"/>
    </source>
</evidence>
<sequence>MSLPKTFPLSNGAEVPAVGLGTFQGDAGNALVEEQVTTAIRVGYRHIDTAAGYGNEKQVGEAIRKSKVPRDELFVTTKLLQTWHRPKDVEEALDLSLQNLGLEYVDLYLMHFPHAYQFGENHSTRRHPDGSGKPMIDLELSRNYVTTWRAMEKLVDSGKAKAIGLSNFNILKTKKIIEEARIRPAVNQVELHPLLPQPELVKYCDRQGIRVMAHQPLGGAPVAQVRAHTEVPSPLQHPKIMALAERCGKSPAQICLSWAVQRGISVVPKTVNDGRMRENLELGARLDDDVFEGVNEIVKERGPIRFLNPQGHIGFDIFDEEKDQPVDE</sequence>
<name>A0A9P8W603_9HYPO</name>
<dbReference type="EMBL" id="JAGPYM010000012">
    <property type="protein sequence ID" value="KAH6888678.1"/>
    <property type="molecule type" value="Genomic_DNA"/>
</dbReference>
<comment type="caution">
    <text evidence="6">The sequence shown here is derived from an EMBL/GenBank/DDBJ whole genome shotgun (WGS) entry which is preliminary data.</text>
</comment>
<evidence type="ECO:0000256" key="1">
    <source>
        <dbReference type="ARBA" id="ARBA00023002"/>
    </source>
</evidence>
<dbReference type="PIRSF" id="PIRSF000097">
    <property type="entry name" value="AKR"/>
    <property type="match status" value="1"/>
</dbReference>
<feature type="active site" description="Proton donor" evidence="2">
    <location>
        <position position="53"/>
    </location>
</feature>
<feature type="site" description="Lowers pKa of active site Tyr" evidence="4">
    <location>
        <position position="78"/>
    </location>
</feature>
<dbReference type="Pfam" id="PF00248">
    <property type="entry name" value="Aldo_ket_red"/>
    <property type="match status" value="1"/>
</dbReference>
<evidence type="ECO:0000256" key="4">
    <source>
        <dbReference type="PIRSR" id="PIRSR000097-3"/>
    </source>
</evidence>
<feature type="domain" description="NADP-dependent oxidoreductase" evidence="5">
    <location>
        <begin position="29"/>
        <end position="298"/>
    </location>
</feature>
<dbReference type="PROSITE" id="PS00063">
    <property type="entry name" value="ALDOKETO_REDUCTASE_3"/>
    <property type="match status" value="1"/>
</dbReference>
<dbReference type="GO" id="GO:0016616">
    <property type="term" value="F:oxidoreductase activity, acting on the CH-OH group of donors, NAD or NADP as acceptor"/>
    <property type="evidence" value="ECO:0007669"/>
    <property type="project" value="UniProtKB-ARBA"/>
</dbReference>
<dbReference type="AlphaFoldDB" id="A0A9P8W603"/>
<dbReference type="Proteomes" id="UP000777438">
    <property type="component" value="Unassembled WGS sequence"/>
</dbReference>
<keyword evidence="1" id="KW-0560">Oxidoreductase</keyword>
<reference evidence="6 7" key="1">
    <citation type="journal article" date="2021" name="Nat. Commun.">
        <title>Genetic determinants of endophytism in the Arabidopsis root mycobiome.</title>
        <authorList>
            <person name="Mesny F."/>
            <person name="Miyauchi S."/>
            <person name="Thiergart T."/>
            <person name="Pickel B."/>
            <person name="Atanasova L."/>
            <person name="Karlsson M."/>
            <person name="Huettel B."/>
            <person name="Barry K.W."/>
            <person name="Haridas S."/>
            <person name="Chen C."/>
            <person name="Bauer D."/>
            <person name="Andreopoulos W."/>
            <person name="Pangilinan J."/>
            <person name="LaButti K."/>
            <person name="Riley R."/>
            <person name="Lipzen A."/>
            <person name="Clum A."/>
            <person name="Drula E."/>
            <person name="Henrissat B."/>
            <person name="Kohler A."/>
            <person name="Grigoriev I.V."/>
            <person name="Martin F.M."/>
            <person name="Hacquard S."/>
        </authorList>
    </citation>
    <scope>NUCLEOTIDE SEQUENCE [LARGE SCALE GENOMIC DNA]</scope>
    <source>
        <strain evidence="6 7">MPI-CAGE-CH-0241</strain>
    </source>
</reference>
<dbReference type="OrthoDB" id="416253at2759"/>
<dbReference type="InterPro" id="IPR020471">
    <property type="entry name" value="AKR"/>
</dbReference>
<dbReference type="CDD" id="cd19071">
    <property type="entry name" value="AKR_AKR1-5-like"/>
    <property type="match status" value="1"/>
</dbReference>
<dbReference type="InterPro" id="IPR023210">
    <property type="entry name" value="NADP_OxRdtase_dom"/>
</dbReference>
<proteinExistence type="predicted"/>
<dbReference type="SUPFAM" id="SSF51430">
    <property type="entry name" value="NAD(P)-linked oxidoreductase"/>
    <property type="match status" value="1"/>
</dbReference>
<evidence type="ECO:0000259" key="5">
    <source>
        <dbReference type="Pfam" id="PF00248"/>
    </source>
</evidence>
<gene>
    <name evidence="6" type="ORF">B0T10DRAFT_607030</name>
</gene>
<dbReference type="PROSITE" id="PS00798">
    <property type="entry name" value="ALDOKETO_REDUCTASE_1"/>
    <property type="match status" value="1"/>
</dbReference>
<dbReference type="PROSITE" id="PS00062">
    <property type="entry name" value="ALDOKETO_REDUCTASE_2"/>
    <property type="match status" value="1"/>
</dbReference>
<dbReference type="InterPro" id="IPR036812">
    <property type="entry name" value="NAD(P)_OxRdtase_dom_sf"/>
</dbReference>
<dbReference type="PANTHER" id="PTHR11732">
    <property type="entry name" value="ALDO/KETO REDUCTASE"/>
    <property type="match status" value="1"/>
</dbReference>
<accession>A0A9P8W603</accession>
<dbReference type="InterPro" id="IPR018170">
    <property type="entry name" value="Aldo/ket_reductase_CS"/>
</dbReference>
<dbReference type="PRINTS" id="PR00069">
    <property type="entry name" value="ALDKETRDTASE"/>
</dbReference>
<feature type="binding site" evidence="3">
    <location>
        <position position="111"/>
    </location>
    <ligand>
        <name>substrate</name>
    </ligand>
</feature>
<evidence type="ECO:0000313" key="7">
    <source>
        <dbReference type="Proteomes" id="UP000777438"/>
    </source>
</evidence>
<keyword evidence="7" id="KW-1185">Reference proteome</keyword>
<dbReference type="Gene3D" id="3.20.20.100">
    <property type="entry name" value="NADP-dependent oxidoreductase domain"/>
    <property type="match status" value="1"/>
</dbReference>
<protein>
    <submittedName>
        <fullName evidence="6">Aldo-keto reductase</fullName>
    </submittedName>
</protein>
<organism evidence="6 7">
    <name type="scientific">Thelonectria olida</name>
    <dbReference type="NCBI Taxonomy" id="1576542"/>
    <lineage>
        <taxon>Eukaryota</taxon>
        <taxon>Fungi</taxon>
        <taxon>Dikarya</taxon>
        <taxon>Ascomycota</taxon>
        <taxon>Pezizomycotina</taxon>
        <taxon>Sordariomycetes</taxon>
        <taxon>Hypocreomycetidae</taxon>
        <taxon>Hypocreales</taxon>
        <taxon>Nectriaceae</taxon>
        <taxon>Thelonectria</taxon>
    </lineage>
</organism>
<evidence type="ECO:0000313" key="6">
    <source>
        <dbReference type="EMBL" id="KAH6888678.1"/>
    </source>
</evidence>